<dbReference type="Proteomes" id="UP001221757">
    <property type="component" value="Unassembled WGS sequence"/>
</dbReference>
<dbReference type="InterPro" id="IPR000626">
    <property type="entry name" value="Ubiquitin-like_dom"/>
</dbReference>
<evidence type="ECO:0000259" key="1">
    <source>
        <dbReference type="PROSITE" id="PS50030"/>
    </source>
</evidence>
<dbReference type="PANTHER" id="PTHR10621:SF0">
    <property type="entry name" value="UV EXCISION REPAIR PROTEIN RAD23"/>
    <property type="match status" value="1"/>
</dbReference>
<dbReference type="GO" id="GO:0031593">
    <property type="term" value="F:polyubiquitin modification-dependent protein binding"/>
    <property type="evidence" value="ECO:0007669"/>
    <property type="project" value="TreeGrafter"/>
</dbReference>
<dbReference type="SMART" id="SM00165">
    <property type="entry name" value="UBA"/>
    <property type="match status" value="1"/>
</dbReference>
<dbReference type="GO" id="GO:0043161">
    <property type="term" value="P:proteasome-mediated ubiquitin-dependent protein catabolic process"/>
    <property type="evidence" value="ECO:0007669"/>
    <property type="project" value="TreeGrafter"/>
</dbReference>
<protein>
    <recommendedName>
        <fullName evidence="5">UV excision repair protein RAD23</fullName>
    </recommendedName>
</protein>
<dbReference type="Pfam" id="PF00627">
    <property type="entry name" value="UBA"/>
    <property type="match status" value="1"/>
</dbReference>
<evidence type="ECO:0000313" key="3">
    <source>
        <dbReference type="EMBL" id="KAJ7689638.1"/>
    </source>
</evidence>
<feature type="domain" description="UBA" evidence="1">
    <location>
        <begin position="116"/>
        <end position="155"/>
    </location>
</feature>
<dbReference type="CDD" id="cd14280">
    <property type="entry name" value="UBA1_Rad23_like"/>
    <property type="match status" value="1"/>
</dbReference>
<dbReference type="Pfam" id="PF00240">
    <property type="entry name" value="ubiquitin"/>
    <property type="match status" value="1"/>
</dbReference>
<feature type="non-terminal residue" evidence="3">
    <location>
        <position position="169"/>
    </location>
</feature>
<comment type="caution">
    <text evidence="3">The sequence shown here is derived from an EMBL/GenBank/DDBJ whole genome shotgun (WGS) entry which is preliminary data.</text>
</comment>
<gene>
    <name evidence="3" type="ORF">B0H17DRAFT_937206</name>
</gene>
<dbReference type="GO" id="GO:0005654">
    <property type="term" value="C:nucleoplasm"/>
    <property type="evidence" value="ECO:0007669"/>
    <property type="project" value="TreeGrafter"/>
</dbReference>
<dbReference type="InterPro" id="IPR015940">
    <property type="entry name" value="UBA"/>
</dbReference>
<evidence type="ECO:0000259" key="2">
    <source>
        <dbReference type="PROSITE" id="PS50053"/>
    </source>
</evidence>
<dbReference type="PROSITE" id="PS50053">
    <property type="entry name" value="UBIQUITIN_2"/>
    <property type="match status" value="1"/>
</dbReference>
<proteinExistence type="predicted"/>
<dbReference type="GO" id="GO:0070628">
    <property type="term" value="F:proteasome binding"/>
    <property type="evidence" value="ECO:0007669"/>
    <property type="project" value="TreeGrafter"/>
</dbReference>
<dbReference type="Gene3D" id="1.10.8.10">
    <property type="entry name" value="DNA helicase RuvA subunit, C-terminal domain"/>
    <property type="match status" value="1"/>
</dbReference>
<feature type="domain" description="Ubiquitin-like" evidence="2">
    <location>
        <begin position="1"/>
        <end position="63"/>
    </location>
</feature>
<organism evidence="3 4">
    <name type="scientific">Mycena rosella</name>
    <name type="common">Pink bonnet</name>
    <name type="synonym">Agaricus rosellus</name>
    <dbReference type="NCBI Taxonomy" id="1033263"/>
    <lineage>
        <taxon>Eukaryota</taxon>
        <taxon>Fungi</taxon>
        <taxon>Dikarya</taxon>
        <taxon>Basidiomycota</taxon>
        <taxon>Agaricomycotina</taxon>
        <taxon>Agaricomycetes</taxon>
        <taxon>Agaricomycetidae</taxon>
        <taxon>Agaricales</taxon>
        <taxon>Marasmiineae</taxon>
        <taxon>Mycenaceae</taxon>
        <taxon>Mycena</taxon>
    </lineage>
</organism>
<accession>A0AAD7DHE3</accession>
<dbReference type="EMBL" id="JARKIE010000071">
    <property type="protein sequence ID" value="KAJ7689638.1"/>
    <property type="molecule type" value="Genomic_DNA"/>
</dbReference>
<keyword evidence="4" id="KW-1185">Reference proteome</keyword>
<dbReference type="InterPro" id="IPR029071">
    <property type="entry name" value="Ubiquitin-like_domsf"/>
</dbReference>
<evidence type="ECO:0000313" key="4">
    <source>
        <dbReference type="Proteomes" id="UP001221757"/>
    </source>
</evidence>
<reference evidence="3" key="1">
    <citation type="submission" date="2023-03" db="EMBL/GenBank/DDBJ databases">
        <title>Massive genome expansion in bonnet fungi (Mycena s.s.) driven by repeated elements and novel gene families across ecological guilds.</title>
        <authorList>
            <consortium name="Lawrence Berkeley National Laboratory"/>
            <person name="Harder C.B."/>
            <person name="Miyauchi S."/>
            <person name="Viragh M."/>
            <person name="Kuo A."/>
            <person name="Thoen E."/>
            <person name="Andreopoulos B."/>
            <person name="Lu D."/>
            <person name="Skrede I."/>
            <person name="Drula E."/>
            <person name="Henrissat B."/>
            <person name="Morin E."/>
            <person name="Kohler A."/>
            <person name="Barry K."/>
            <person name="LaButti K."/>
            <person name="Morin E."/>
            <person name="Salamov A."/>
            <person name="Lipzen A."/>
            <person name="Mereny Z."/>
            <person name="Hegedus B."/>
            <person name="Baldrian P."/>
            <person name="Stursova M."/>
            <person name="Weitz H."/>
            <person name="Taylor A."/>
            <person name="Grigoriev I.V."/>
            <person name="Nagy L.G."/>
            <person name="Martin F."/>
            <person name="Kauserud H."/>
        </authorList>
    </citation>
    <scope>NUCLEOTIDE SEQUENCE</scope>
    <source>
        <strain evidence="3">CBHHK067</strain>
    </source>
</reference>
<dbReference type="PROSITE" id="PS50030">
    <property type="entry name" value="UBA"/>
    <property type="match status" value="1"/>
</dbReference>
<name>A0AAD7DHE3_MYCRO</name>
<sequence length="169" mass="18179">IDAQLIDFIGAIKSKIEQSQGFAPNSQKLIFLASRVLKDDQTLESCGFRETDYLVLIVPKSKSTPVPSTSTPAAGAVPPALAPAAHFSATATPSAPSLPFQNPSPIQTFGDTSFFPIGEALQSTIPNMVNMGFERDQVLRALRANYNNPHRAVEYCTTVRLLAIALPVH</sequence>
<evidence type="ECO:0008006" key="5">
    <source>
        <dbReference type="Google" id="ProtNLM"/>
    </source>
</evidence>
<dbReference type="SUPFAM" id="SSF46934">
    <property type="entry name" value="UBA-like"/>
    <property type="match status" value="1"/>
</dbReference>
<dbReference type="PANTHER" id="PTHR10621">
    <property type="entry name" value="UV EXCISION REPAIR PROTEIN RAD23"/>
    <property type="match status" value="1"/>
</dbReference>
<dbReference type="GO" id="GO:0005829">
    <property type="term" value="C:cytosol"/>
    <property type="evidence" value="ECO:0007669"/>
    <property type="project" value="TreeGrafter"/>
</dbReference>
<dbReference type="AlphaFoldDB" id="A0AAD7DHE3"/>
<dbReference type="GO" id="GO:0043130">
    <property type="term" value="F:ubiquitin binding"/>
    <property type="evidence" value="ECO:0007669"/>
    <property type="project" value="TreeGrafter"/>
</dbReference>
<dbReference type="SUPFAM" id="SSF54236">
    <property type="entry name" value="Ubiquitin-like"/>
    <property type="match status" value="1"/>
</dbReference>
<dbReference type="FunFam" id="1.10.8.10:FF:000003">
    <property type="entry name" value="UV excision repair protein RAD23 homolog"/>
    <property type="match status" value="1"/>
</dbReference>
<dbReference type="InterPro" id="IPR009060">
    <property type="entry name" value="UBA-like_sf"/>
</dbReference>
<dbReference type="Gene3D" id="3.10.20.90">
    <property type="entry name" value="Phosphatidylinositol 3-kinase Catalytic Subunit, Chain A, domain 1"/>
    <property type="match status" value="1"/>
</dbReference>